<evidence type="ECO:0000313" key="2">
    <source>
        <dbReference type="EMBL" id="CAK0897936.1"/>
    </source>
</evidence>
<reference evidence="2" key="1">
    <citation type="submission" date="2023-10" db="EMBL/GenBank/DDBJ databases">
        <authorList>
            <person name="Chen Y."/>
            <person name="Shah S."/>
            <person name="Dougan E. K."/>
            <person name="Thang M."/>
            <person name="Chan C."/>
        </authorList>
    </citation>
    <scope>NUCLEOTIDE SEQUENCE [LARGE SCALE GENOMIC DNA]</scope>
</reference>
<evidence type="ECO:0000313" key="3">
    <source>
        <dbReference type="Proteomes" id="UP001189429"/>
    </source>
</evidence>
<dbReference type="SUPFAM" id="SSF54928">
    <property type="entry name" value="RNA-binding domain, RBD"/>
    <property type="match status" value="1"/>
</dbReference>
<dbReference type="Gene3D" id="3.30.70.330">
    <property type="match status" value="1"/>
</dbReference>
<keyword evidence="3" id="KW-1185">Reference proteome</keyword>
<gene>
    <name evidence="2" type="ORF">PCOR1329_LOCUS75976</name>
</gene>
<dbReference type="InterPro" id="IPR012677">
    <property type="entry name" value="Nucleotide-bd_a/b_plait_sf"/>
</dbReference>
<feature type="compositionally biased region" description="Polar residues" evidence="1">
    <location>
        <begin position="198"/>
        <end position="214"/>
    </location>
</feature>
<feature type="region of interest" description="Disordered" evidence="1">
    <location>
        <begin position="177"/>
        <end position="225"/>
    </location>
</feature>
<protein>
    <recommendedName>
        <fullName evidence="4">RRM domain-containing protein</fullName>
    </recommendedName>
</protein>
<dbReference type="Proteomes" id="UP001189429">
    <property type="component" value="Unassembled WGS sequence"/>
</dbReference>
<organism evidence="2 3">
    <name type="scientific">Prorocentrum cordatum</name>
    <dbReference type="NCBI Taxonomy" id="2364126"/>
    <lineage>
        <taxon>Eukaryota</taxon>
        <taxon>Sar</taxon>
        <taxon>Alveolata</taxon>
        <taxon>Dinophyceae</taxon>
        <taxon>Prorocentrales</taxon>
        <taxon>Prorocentraceae</taxon>
        <taxon>Prorocentrum</taxon>
    </lineage>
</organism>
<evidence type="ECO:0008006" key="4">
    <source>
        <dbReference type="Google" id="ProtNLM"/>
    </source>
</evidence>
<name>A0ABN9XE86_9DINO</name>
<proteinExistence type="predicted"/>
<comment type="caution">
    <text evidence="2">The sequence shown here is derived from an EMBL/GenBank/DDBJ whole genome shotgun (WGS) entry which is preliminary data.</text>
</comment>
<dbReference type="InterPro" id="IPR035979">
    <property type="entry name" value="RBD_domain_sf"/>
</dbReference>
<sequence>MTMEHNIMGNLSGNARIGTAMMAKAPPCVDGRYPVVGQLDVASAFPREIDGGELSCWSPVLKKASLTCVTMAILNIPYTYPKSRLIHDIDVMGLPYSDFHYPADRKSKNRSRGFAFVKFTTFEAADTFQKLFHNRVLSDPGSPARNVSVLPSESSTTGQKLLGDCADSCSTTASWEPERWPLQRTAAPPGLHHRWRTSENQGKGSAGLSDSSNMEHLGDDADSCSALSEPERWPLQCVAAPPGLHHRWHAAENQDKGSVGLSVSYAASGQQRLGSHADECGVGSESERWPAQRLAAPPGLHHAWYASKNQSNCVVGRSGSYTSSQQRLASHADDCGAGSELERWSMQRLAAPPGVHHRCHAPNNQSNGIVDRLASSVPLSIFEDGTVVLQRFSV</sequence>
<dbReference type="EMBL" id="CAUYUJ010020404">
    <property type="protein sequence ID" value="CAK0897936.1"/>
    <property type="molecule type" value="Genomic_DNA"/>
</dbReference>
<accession>A0ABN9XE86</accession>
<evidence type="ECO:0000256" key="1">
    <source>
        <dbReference type="SAM" id="MobiDB-lite"/>
    </source>
</evidence>